<dbReference type="SUPFAM" id="SSF47413">
    <property type="entry name" value="lambda repressor-like DNA-binding domains"/>
    <property type="match status" value="1"/>
</dbReference>
<dbReference type="EMBL" id="JACBYF010000029">
    <property type="protein sequence ID" value="NYS48111.1"/>
    <property type="molecule type" value="Genomic_DNA"/>
</dbReference>
<evidence type="ECO:0000313" key="2">
    <source>
        <dbReference type="Proteomes" id="UP000531840"/>
    </source>
</evidence>
<accession>A0ABX2T0D5</accession>
<dbReference type="InterPro" id="IPR010982">
    <property type="entry name" value="Lambda_DNA-bd_dom_sf"/>
</dbReference>
<reference evidence="1 2" key="1">
    <citation type="submission" date="2020-07" db="EMBL/GenBank/DDBJ databases">
        <title>MOT database genomes.</title>
        <authorList>
            <person name="Joseph S."/>
            <person name="Aduse-Opoku J."/>
            <person name="Hashim A."/>
            <person name="Wade W."/>
            <person name="Curtis M."/>
        </authorList>
    </citation>
    <scope>NUCLEOTIDE SEQUENCE [LARGE SCALE GENOMIC DNA]</scope>
    <source>
        <strain evidence="1 2">CIP 106318</strain>
    </source>
</reference>
<organism evidence="1 2">
    <name type="scientific">Gemelliphila palaticanis</name>
    <dbReference type="NCBI Taxonomy" id="81950"/>
    <lineage>
        <taxon>Bacteria</taxon>
        <taxon>Bacillati</taxon>
        <taxon>Bacillota</taxon>
        <taxon>Bacilli</taxon>
        <taxon>Bacillales</taxon>
        <taxon>Gemellaceae</taxon>
        <taxon>Gemelliphila</taxon>
    </lineage>
</organism>
<evidence type="ECO:0000313" key="1">
    <source>
        <dbReference type="EMBL" id="NYS48111.1"/>
    </source>
</evidence>
<dbReference type="Proteomes" id="UP000531840">
    <property type="component" value="Unassembled WGS sequence"/>
</dbReference>
<sequence>MLYDSFKSNEKINKILRSEQFQYSEKIMGMRIKLELDIFQIAKLLGVSPEFYLDIEYSSLDIPVEEYKTILGKLYDCEEYNQYFFKEIESIKKQIEGLSVRENKTLDSNKVYNSSFVLDKKGILLVA</sequence>
<gene>
    <name evidence="1" type="ORF">HZY85_07995</name>
</gene>
<keyword evidence="2" id="KW-1185">Reference proteome</keyword>
<evidence type="ECO:0008006" key="3">
    <source>
        <dbReference type="Google" id="ProtNLM"/>
    </source>
</evidence>
<name>A0ABX2T0D5_9BACL</name>
<protein>
    <recommendedName>
        <fullName evidence="3">HTH cro/C1-type domain-containing protein</fullName>
    </recommendedName>
</protein>
<comment type="caution">
    <text evidence="1">The sequence shown here is derived from an EMBL/GenBank/DDBJ whole genome shotgun (WGS) entry which is preliminary data.</text>
</comment>
<dbReference type="RefSeq" id="WP_179941893.1">
    <property type="nucleotide sequence ID" value="NZ_JACBYF010000029.1"/>
</dbReference>
<proteinExistence type="predicted"/>